<name>A0A9W7F1Q5_9STRA</name>
<keyword evidence="1" id="KW-1133">Transmembrane helix</keyword>
<organism evidence="2 3">
    <name type="scientific">Triparma laevis f. longispina</name>
    <dbReference type="NCBI Taxonomy" id="1714387"/>
    <lineage>
        <taxon>Eukaryota</taxon>
        <taxon>Sar</taxon>
        <taxon>Stramenopiles</taxon>
        <taxon>Ochrophyta</taxon>
        <taxon>Bolidophyceae</taxon>
        <taxon>Parmales</taxon>
        <taxon>Triparmaceae</taxon>
        <taxon>Triparma</taxon>
    </lineage>
</organism>
<dbReference type="EMBL" id="BRXW01000016">
    <property type="protein sequence ID" value="GMH99888.1"/>
    <property type="molecule type" value="Genomic_DNA"/>
</dbReference>
<accession>A0A9W7F1Q5</accession>
<gene>
    <name evidence="2" type="ORF">TrLO_g766</name>
</gene>
<sequence>MELTITIKKTTECVTSDTFTVHYNEAVLEGLEWLVLAPMVLVGIAVLGYDEEKRKKREFKEEIWGDGGGRSRGGLSLG</sequence>
<proteinExistence type="predicted"/>
<evidence type="ECO:0000313" key="2">
    <source>
        <dbReference type="EMBL" id="GMH99888.1"/>
    </source>
</evidence>
<protein>
    <submittedName>
        <fullName evidence="2">Uncharacterized protein</fullName>
    </submittedName>
</protein>
<feature type="transmembrane region" description="Helical" evidence="1">
    <location>
        <begin position="33"/>
        <end position="50"/>
    </location>
</feature>
<reference evidence="3" key="1">
    <citation type="journal article" date="2023" name="Commun. Biol.">
        <title>Genome analysis of Parmales, the sister group of diatoms, reveals the evolutionary specialization of diatoms from phago-mixotrophs to photoautotrophs.</title>
        <authorList>
            <person name="Ban H."/>
            <person name="Sato S."/>
            <person name="Yoshikawa S."/>
            <person name="Yamada K."/>
            <person name="Nakamura Y."/>
            <person name="Ichinomiya M."/>
            <person name="Sato N."/>
            <person name="Blanc-Mathieu R."/>
            <person name="Endo H."/>
            <person name="Kuwata A."/>
            <person name="Ogata H."/>
        </authorList>
    </citation>
    <scope>NUCLEOTIDE SEQUENCE [LARGE SCALE GENOMIC DNA]</scope>
    <source>
        <strain evidence="3">NIES 3700</strain>
    </source>
</reference>
<keyword evidence="1" id="KW-0472">Membrane</keyword>
<evidence type="ECO:0000313" key="3">
    <source>
        <dbReference type="Proteomes" id="UP001165122"/>
    </source>
</evidence>
<comment type="caution">
    <text evidence="2">The sequence shown here is derived from an EMBL/GenBank/DDBJ whole genome shotgun (WGS) entry which is preliminary data.</text>
</comment>
<keyword evidence="3" id="KW-1185">Reference proteome</keyword>
<keyword evidence="1" id="KW-0812">Transmembrane</keyword>
<dbReference type="Proteomes" id="UP001165122">
    <property type="component" value="Unassembled WGS sequence"/>
</dbReference>
<dbReference type="AlphaFoldDB" id="A0A9W7F1Q5"/>
<evidence type="ECO:0000256" key="1">
    <source>
        <dbReference type="SAM" id="Phobius"/>
    </source>
</evidence>